<sequence>MTSDSSVMDHFGENFDRYVQVQETKAEMITWMKQKMNEAQTSFQEAQEMLQTKTDMKILKMKADDLDDEDLELFLAMKELIRVQRRNRGWSVVYNDSYPMVSDKECGDDATPTTILISGGYNVIRYTHH</sequence>
<evidence type="ECO:0000313" key="1">
    <source>
        <dbReference type="EMBL" id="KAJ0197566.1"/>
    </source>
</evidence>
<dbReference type="Proteomes" id="UP000235145">
    <property type="component" value="Unassembled WGS sequence"/>
</dbReference>
<protein>
    <submittedName>
        <fullName evidence="1">Uncharacterized protein</fullName>
    </submittedName>
</protein>
<accession>A0A9R1V131</accession>
<dbReference type="EMBL" id="NBSK02000007">
    <property type="protein sequence ID" value="KAJ0197566.1"/>
    <property type="molecule type" value="Genomic_DNA"/>
</dbReference>
<dbReference type="AlphaFoldDB" id="A0A9R1V131"/>
<gene>
    <name evidence="1" type="ORF">LSAT_V11C700361690</name>
</gene>
<comment type="caution">
    <text evidence="1">The sequence shown here is derived from an EMBL/GenBank/DDBJ whole genome shotgun (WGS) entry which is preliminary data.</text>
</comment>
<reference evidence="1 2" key="1">
    <citation type="journal article" date="2017" name="Nat. Commun.">
        <title>Genome assembly with in vitro proximity ligation data and whole-genome triplication in lettuce.</title>
        <authorList>
            <person name="Reyes-Chin-Wo S."/>
            <person name="Wang Z."/>
            <person name="Yang X."/>
            <person name="Kozik A."/>
            <person name="Arikit S."/>
            <person name="Song C."/>
            <person name="Xia L."/>
            <person name="Froenicke L."/>
            <person name="Lavelle D.O."/>
            <person name="Truco M.J."/>
            <person name="Xia R."/>
            <person name="Zhu S."/>
            <person name="Xu C."/>
            <person name="Xu H."/>
            <person name="Xu X."/>
            <person name="Cox K."/>
            <person name="Korf I."/>
            <person name="Meyers B.C."/>
            <person name="Michelmore R.W."/>
        </authorList>
    </citation>
    <scope>NUCLEOTIDE SEQUENCE [LARGE SCALE GENOMIC DNA]</scope>
    <source>
        <strain evidence="2">cv. Salinas</strain>
        <tissue evidence="1">Seedlings</tissue>
    </source>
</reference>
<proteinExistence type="predicted"/>
<keyword evidence="2" id="KW-1185">Reference proteome</keyword>
<name>A0A9R1V131_LACSA</name>
<organism evidence="1 2">
    <name type="scientific">Lactuca sativa</name>
    <name type="common">Garden lettuce</name>
    <dbReference type="NCBI Taxonomy" id="4236"/>
    <lineage>
        <taxon>Eukaryota</taxon>
        <taxon>Viridiplantae</taxon>
        <taxon>Streptophyta</taxon>
        <taxon>Embryophyta</taxon>
        <taxon>Tracheophyta</taxon>
        <taxon>Spermatophyta</taxon>
        <taxon>Magnoliopsida</taxon>
        <taxon>eudicotyledons</taxon>
        <taxon>Gunneridae</taxon>
        <taxon>Pentapetalae</taxon>
        <taxon>asterids</taxon>
        <taxon>campanulids</taxon>
        <taxon>Asterales</taxon>
        <taxon>Asteraceae</taxon>
        <taxon>Cichorioideae</taxon>
        <taxon>Cichorieae</taxon>
        <taxon>Lactucinae</taxon>
        <taxon>Lactuca</taxon>
    </lineage>
</organism>
<evidence type="ECO:0000313" key="2">
    <source>
        <dbReference type="Proteomes" id="UP000235145"/>
    </source>
</evidence>